<dbReference type="SUPFAM" id="SSF117281">
    <property type="entry name" value="Kelch motif"/>
    <property type="match status" value="1"/>
</dbReference>
<dbReference type="Gene3D" id="2.120.10.80">
    <property type="entry name" value="Kelch-type beta propeller"/>
    <property type="match status" value="2"/>
</dbReference>
<name>G8U0I2_SULAD</name>
<keyword evidence="2" id="KW-0677">Repeat</keyword>
<feature type="transmembrane region" description="Helical" evidence="3">
    <location>
        <begin position="12"/>
        <end position="30"/>
    </location>
</feature>
<dbReference type="STRING" id="679936.Sulac_0697"/>
<dbReference type="SMART" id="SM00612">
    <property type="entry name" value="Kelch"/>
    <property type="match status" value="2"/>
</dbReference>
<evidence type="ECO:0000256" key="1">
    <source>
        <dbReference type="ARBA" id="ARBA00022441"/>
    </source>
</evidence>
<accession>G8U0I2</accession>
<evidence type="ECO:0000313" key="4">
    <source>
        <dbReference type="EMBL" id="AEW04204.1"/>
    </source>
</evidence>
<dbReference type="PANTHER" id="PTHR45632:SF3">
    <property type="entry name" value="KELCH-LIKE PROTEIN 32"/>
    <property type="match status" value="1"/>
</dbReference>
<reference evidence="4 5" key="2">
    <citation type="journal article" date="2012" name="Stand. Genomic Sci.">
        <title>Complete genome sequence of the moderately thermophilic mineral-sulfide-oxidizing firmicute Sulfobacillus acidophilus type strain (NAL(T)).</title>
        <authorList>
            <person name="Anderson I."/>
            <person name="Chertkov O."/>
            <person name="Chen A."/>
            <person name="Saunders E."/>
            <person name="Lapidus A."/>
            <person name="Nolan M."/>
            <person name="Lucas S."/>
            <person name="Hammon N."/>
            <person name="Deshpande S."/>
            <person name="Cheng J.F."/>
            <person name="Han C."/>
            <person name="Tapia R."/>
            <person name="Goodwin L.A."/>
            <person name="Pitluck S."/>
            <person name="Liolios K."/>
            <person name="Pagani I."/>
            <person name="Ivanova N."/>
            <person name="Mikhailova N."/>
            <person name="Pati A."/>
            <person name="Palaniappan K."/>
            <person name="Land M."/>
            <person name="Pan C."/>
            <person name="Rohde M."/>
            <person name="Pukall R."/>
            <person name="Goker M."/>
            <person name="Detter J.C."/>
            <person name="Woyke T."/>
            <person name="Bristow J."/>
            <person name="Eisen J.A."/>
            <person name="Markowitz V."/>
            <person name="Hugenholtz P."/>
            <person name="Kyrpides N.C."/>
            <person name="Klenk H.P."/>
            <person name="Mavromatis K."/>
        </authorList>
    </citation>
    <scope>NUCLEOTIDE SEQUENCE [LARGE SCALE GENOMIC DNA]</scope>
    <source>
        <strain evidence="5">ATCC 700253 / DSM 10332 / NAL</strain>
    </source>
</reference>
<keyword evidence="3" id="KW-1133">Transmembrane helix</keyword>
<evidence type="ECO:0000256" key="2">
    <source>
        <dbReference type="ARBA" id="ARBA00022737"/>
    </source>
</evidence>
<gene>
    <name evidence="4" type="ordered locus">Sulac_0697</name>
</gene>
<proteinExistence type="predicted"/>
<dbReference type="HOGENOM" id="CLU_839184_0_0_9"/>
<reference evidence="5" key="1">
    <citation type="submission" date="2011-12" db="EMBL/GenBank/DDBJ databases">
        <title>The complete genome of chromosome of Sulfobacillus acidophilus DSM 10332.</title>
        <authorList>
            <person name="Lucas S."/>
            <person name="Han J."/>
            <person name="Lapidus A."/>
            <person name="Bruce D."/>
            <person name="Goodwin L."/>
            <person name="Pitluck S."/>
            <person name="Peters L."/>
            <person name="Kyrpides N."/>
            <person name="Mavromatis K."/>
            <person name="Ivanova N."/>
            <person name="Mikhailova N."/>
            <person name="Chertkov O."/>
            <person name="Saunders E."/>
            <person name="Detter J.C."/>
            <person name="Tapia R."/>
            <person name="Han C."/>
            <person name="Land M."/>
            <person name="Hauser L."/>
            <person name="Markowitz V."/>
            <person name="Cheng J.-F."/>
            <person name="Hugenholtz P."/>
            <person name="Woyke T."/>
            <person name="Wu D."/>
            <person name="Pukall R."/>
            <person name="Gehrich-Schroeter G."/>
            <person name="Schneider S."/>
            <person name="Klenk H.-P."/>
            <person name="Eisen J.A."/>
        </authorList>
    </citation>
    <scope>NUCLEOTIDE SEQUENCE [LARGE SCALE GENOMIC DNA]</scope>
    <source>
        <strain evidence="5">ATCC 700253 / DSM 10332 / NAL</strain>
    </source>
</reference>
<dbReference type="PATRIC" id="fig|679936.5.peg.747"/>
<organism evidence="4 5">
    <name type="scientific">Sulfobacillus acidophilus (strain ATCC 700253 / DSM 10332 / NAL)</name>
    <dbReference type="NCBI Taxonomy" id="679936"/>
    <lineage>
        <taxon>Bacteria</taxon>
        <taxon>Bacillati</taxon>
        <taxon>Bacillota</taxon>
        <taxon>Clostridia</taxon>
        <taxon>Eubacteriales</taxon>
        <taxon>Clostridiales Family XVII. Incertae Sedis</taxon>
        <taxon>Sulfobacillus</taxon>
    </lineage>
</organism>
<keyword evidence="3" id="KW-0812">Transmembrane</keyword>
<keyword evidence="3" id="KW-0472">Membrane</keyword>
<evidence type="ECO:0000313" key="5">
    <source>
        <dbReference type="Proteomes" id="UP000005439"/>
    </source>
</evidence>
<dbReference type="InterPro" id="IPR015915">
    <property type="entry name" value="Kelch-typ_b-propeller"/>
</dbReference>
<dbReference type="KEGG" id="sap:Sulac_0697"/>
<dbReference type="PANTHER" id="PTHR45632">
    <property type="entry name" value="LD33804P"/>
    <property type="match status" value="1"/>
</dbReference>
<sequence length="331" mass="35809">MARRRIRRRPTIRFYLITVFFIGLIGFGLIQTGHPRPAAWAPHTVVPRYEWHPVALSLPYPMNGFGAVATPEGVVVAGGLVAGQSVDTVYQWTPSTIISLPNLAVPIHDAALTYRSSSLVLLGGGTVSSDNLVYRLRWPEGTEWLSLPSLPVPVSDAVAVSTRAGLLLVGGHDYGAPWSTIWRYQAARGAAVWAQLPMGVRYPAVSASPTTLYVIGGETRRGFSRQAVAFNLKNRHRIPLPPYPLAVSQAAAAWVNGRLWVVGGETASGPTDRAYQYDTETRRWLPAPALPAPRADGALVFFHNHLIWMGGLGIKGPSAGILETEPAFTGH</sequence>
<protein>
    <submittedName>
        <fullName evidence="4">Kelch repeat type 1-containing protein</fullName>
    </submittedName>
</protein>
<dbReference type="AlphaFoldDB" id="G8U0I2"/>
<dbReference type="Pfam" id="PF01344">
    <property type="entry name" value="Kelch_1"/>
    <property type="match status" value="1"/>
</dbReference>
<dbReference type="EMBL" id="CP003179">
    <property type="protein sequence ID" value="AEW04204.1"/>
    <property type="molecule type" value="Genomic_DNA"/>
</dbReference>
<keyword evidence="5" id="KW-1185">Reference proteome</keyword>
<keyword evidence="1" id="KW-0880">Kelch repeat</keyword>
<dbReference type="InterPro" id="IPR006652">
    <property type="entry name" value="Kelch_1"/>
</dbReference>
<dbReference type="Proteomes" id="UP000005439">
    <property type="component" value="Chromosome"/>
</dbReference>
<evidence type="ECO:0000256" key="3">
    <source>
        <dbReference type="SAM" id="Phobius"/>
    </source>
</evidence>